<evidence type="ECO:0008006" key="3">
    <source>
        <dbReference type="Google" id="ProtNLM"/>
    </source>
</evidence>
<dbReference type="Gramene" id="ERN17429">
    <property type="protein sequence ID" value="ERN17429"/>
    <property type="gene ID" value="AMTR_s00037p00230460"/>
</dbReference>
<keyword evidence="2" id="KW-1185">Reference proteome</keyword>
<reference evidence="2" key="1">
    <citation type="journal article" date="2013" name="Science">
        <title>The Amborella genome and the evolution of flowering plants.</title>
        <authorList>
            <consortium name="Amborella Genome Project"/>
        </authorList>
    </citation>
    <scope>NUCLEOTIDE SEQUENCE [LARGE SCALE GENOMIC DNA]</scope>
</reference>
<protein>
    <recommendedName>
        <fullName evidence="3">Retrotransposon gag domain-containing protein</fullName>
    </recommendedName>
</protein>
<dbReference type="Proteomes" id="UP000017836">
    <property type="component" value="Unassembled WGS sequence"/>
</dbReference>
<sequence>METLESHTLVQLDRFKEDLESTLNAEEERVGCIESLEKNVMDAICTIQAELDTLNASLEETKGRTLFVGSTSGIKDVPRADLPKPKEFKAVRDAKEVENFLWQVERYFEGLNLEDKQVKVRTASLFLTDNAILWWRRKHADMEKGLCTQT</sequence>
<proteinExistence type="predicted"/>
<evidence type="ECO:0000313" key="1">
    <source>
        <dbReference type="EMBL" id="ERN17429.1"/>
    </source>
</evidence>
<name>U5D4Q6_AMBTC</name>
<dbReference type="EMBL" id="KI392350">
    <property type="protein sequence ID" value="ERN17429.1"/>
    <property type="molecule type" value="Genomic_DNA"/>
</dbReference>
<gene>
    <name evidence="1" type="ORF">AMTR_s00037p00230460</name>
</gene>
<evidence type="ECO:0000313" key="2">
    <source>
        <dbReference type="Proteomes" id="UP000017836"/>
    </source>
</evidence>
<accession>U5D4Q6</accession>
<dbReference type="AlphaFoldDB" id="U5D4Q6"/>
<dbReference type="HOGENOM" id="CLU_146265_0_0_1"/>
<organism evidence="1 2">
    <name type="scientific">Amborella trichopoda</name>
    <dbReference type="NCBI Taxonomy" id="13333"/>
    <lineage>
        <taxon>Eukaryota</taxon>
        <taxon>Viridiplantae</taxon>
        <taxon>Streptophyta</taxon>
        <taxon>Embryophyta</taxon>
        <taxon>Tracheophyta</taxon>
        <taxon>Spermatophyta</taxon>
        <taxon>Magnoliopsida</taxon>
        <taxon>Amborellales</taxon>
        <taxon>Amborellaceae</taxon>
        <taxon>Amborella</taxon>
    </lineage>
</organism>
<dbReference type="eggNOG" id="ENOG502RRGI">
    <property type="taxonomic scope" value="Eukaryota"/>
</dbReference>